<accession>L0FSX8</accession>
<dbReference type="AlphaFoldDB" id="L0FSX8"/>
<dbReference type="EMBL" id="CP003346">
    <property type="protein sequence ID" value="AGA76402.1"/>
    <property type="molecule type" value="Genomic_DNA"/>
</dbReference>
<protein>
    <recommendedName>
        <fullName evidence="2">DUF6265 domain-containing protein</fullName>
    </recommendedName>
</protein>
<dbReference type="OrthoDB" id="7567258at2"/>
<dbReference type="KEGG" id="evi:Echvi_0105"/>
<evidence type="ECO:0000313" key="3">
    <source>
        <dbReference type="EMBL" id="AGA76402.1"/>
    </source>
</evidence>
<evidence type="ECO:0000313" key="4">
    <source>
        <dbReference type="Proteomes" id="UP000010796"/>
    </source>
</evidence>
<dbReference type="eggNOG" id="ENOG5032AJ6">
    <property type="taxonomic scope" value="Bacteria"/>
</dbReference>
<organism evidence="3 4">
    <name type="scientific">Echinicola vietnamensis (strain DSM 17526 / LMG 23754 / KMM 6221)</name>
    <dbReference type="NCBI Taxonomy" id="926556"/>
    <lineage>
        <taxon>Bacteria</taxon>
        <taxon>Pseudomonadati</taxon>
        <taxon>Bacteroidota</taxon>
        <taxon>Cytophagia</taxon>
        <taxon>Cytophagales</taxon>
        <taxon>Cyclobacteriaceae</taxon>
        <taxon>Echinicola</taxon>
    </lineage>
</organism>
<dbReference type="STRING" id="926556.Echvi_0105"/>
<evidence type="ECO:0000259" key="2">
    <source>
        <dbReference type="Pfam" id="PF19780"/>
    </source>
</evidence>
<keyword evidence="1" id="KW-0732">Signal</keyword>
<dbReference type="Pfam" id="PF19780">
    <property type="entry name" value="DUF6265"/>
    <property type="match status" value="1"/>
</dbReference>
<dbReference type="Proteomes" id="UP000010796">
    <property type="component" value="Chromosome"/>
</dbReference>
<name>L0FSX8_ECHVK</name>
<dbReference type="HOGENOM" id="CLU_1625225_0_0_10"/>
<gene>
    <name evidence="3" type="ordered locus">Echvi_0105</name>
</gene>
<feature type="domain" description="DUF6265" evidence="2">
    <location>
        <begin position="41"/>
        <end position="146"/>
    </location>
</feature>
<sequence length="166" mass="19047">MKTRAFFLLFMMSAFSPAVAQEVLHLKKNEPAAAGKVEDLAWMAGYWKGTGFGGDCEELWLPPQGNSMTGIFRFVENGKLVFSEYMVLHESEGQLLLKVKHFSDDFFPWEEKEKWINFRFIKTTGQTAYFSGLTIQRDGDSMTLKLAMEQDGKRSIETFVYQKSDL</sequence>
<dbReference type="RefSeq" id="WP_015263970.1">
    <property type="nucleotide sequence ID" value="NC_019904.1"/>
</dbReference>
<dbReference type="InterPro" id="IPR046232">
    <property type="entry name" value="DUF6265"/>
</dbReference>
<feature type="chain" id="PRO_5003941852" description="DUF6265 domain-containing protein" evidence="1">
    <location>
        <begin position="21"/>
        <end position="166"/>
    </location>
</feature>
<feature type="signal peptide" evidence="1">
    <location>
        <begin position="1"/>
        <end position="20"/>
    </location>
</feature>
<evidence type="ECO:0000256" key="1">
    <source>
        <dbReference type="SAM" id="SignalP"/>
    </source>
</evidence>
<proteinExistence type="predicted"/>
<reference evidence="4" key="1">
    <citation type="submission" date="2012-02" db="EMBL/GenBank/DDBJ databases">
        <title>The complete genome of Echinicola vietnamensis DSM 17526.</title>
        <authorList>
            <person name="Lucas S."/>
            <person name="Copeland A."/>
            <person name="Lapidus A."/>
            <person name="Glavina del Rio T."/>
            <person name="Dalin E."/>
            <person name="Tice H."/>
            <person name="Bruce D."/>
            <person name="Goodwin L."/>
            <person name="Pitluck S."/>
            <person name="Peters L."/>
            <person name="Ovchinnikova G."/>
            <person name="Teshima H."/>
            <person name="Kyrpides N."/>
            <person name="Mavromatis K."/>
            <person name="Ivanova N."/>
            <person name="Brettin T."/>
            <person name="Detter J.C."/>
            <person name="Han C."/>
            <person name="Larimer F."/>
            <person name="Land M."/>
            <person name="Hauser L."/>
            <person name="Markowitz V."/>
            <person name="Cheng J.-F."/>
            <person name="Hugenholtz P."/>
            <person name="Woyke T."/>
            <person name="Wu D."/>
            <person name="Brambilla E."/>
            <person name="Klenk H.-P."/>
            <person name="Eisen J.A."/>
        </authorList>
    </citation>
    <scope>NUCLEOTIDE SEQUENCE [LARGE SCALE GENOMIC DNA]</scope>
    <source>
        <strain evidence="4">DSM 17526 / LMG 23754 / KMM 6221</strain>
    </source>
</reference>
<keyword evidence="4" id="KW-1185">Reference proteome</keyword>